<comment type="caution">
    <text evidence="8">The sequence shown here is derived from an EMBL/GenBank/DDBJ whole genome shotgun (WGS) entry which is preliminary data.</text>
</comment>
<dbReference type="GO" id="GO:0016020">
    <property type="term" value="C:membrane"/>
    <property type="evidence" value="ECO:0007669"/>
    <property type="project" value="UniProtKB-SubCell"/>
</dbReference>
<comment type="similarity">
    <text evidence="2">Belongs to the EamA transporter family.</text>
</comment>
<dbReference type="RefSeq" id="WP_173066903.1">
    <property type="nucleotide sequence ID" value="NZ_BLPF01000003.1"/>
</dbReference>
<proteinExistence type="inferred from homology"/>
<feature type="transmembrane region" description="Helical" evidence="6">
    <location>
        <begin position="5"/>
        <end position="23"/>
    </location>
</feature>
<sequence length="295" mass="30624">MSRRGWILFAAMCVIWGIPYLLIKVAVREIGPAELVFVRTALGAALLLPIALARKEVRASLRPWLPLIAYTVVEIGLPWLLLSDAERHVDSSFTGLVIAGVPLVAALVARATNRDERLTPGRAGGLLAGFAGVALLLGFHIDTGGVVPMAELVGVVICYATGPLIIERWLSDVPRYGVAAVSLAAGALMFAPFAAPDLPDLARTVTLQPALAVLALSVICTALAFVLFFALIAEVGGVRATVITFVNPAVAVVLGAAVLGEQVTLLTGVAFALILTGSVLATRREPSRPVAAGGG</sequence>
<dbReference type="AlphaFoldDB" id="A0A6V8KTH7"/>
<dbReference type="PANTHER" id="PTHR32322:SF9">
    <property type="entry name" value="AMINO-ACID METABOLITE EFFLUX PUMP-RELATED"/>
    <property type="match status" value="1"/>
</dbReference>
<dbReference type="PANTHER" id="PTHR32322">
    <property type="entry name" value="INNER MEMBRANE TRANSPORTER"/>
    <property type="match status" value="1"/>
</dbReference>
<feature type="transmembrane region" description="Helical" evidence="6">
    <location>
        <begin position="240"/>
        <end position="259"/>
    </location>
</feature>
<feature type="transmembrane region" description="Helical" evidence="6">
    <location>
        <begin position="265"/>
        <end position="282"/>
    </location>
</feature>
<evidence type="ECO:0000256" key="4">
    <source>
        <dbReference type="ARBA" id="ARBA00022989"/>
    </source>
</evidence>
<reference evidence="8 9" key="1">
    <citation type="submission" date="2020-03" db="EMBL/GenBank/DDBJ databases">
        <title>Whole genome shotgun sequence of Phytohabitans houttuyneae NBRC 108639.</title>
        <authorList>
            <person name="Komaki H."/>
            <person name="Tamura T."/>
        </authorList>
    </citation>
    <scope>NUCLEOTIDE SEQUENCE [LARGE SCALE GENOMIC DNA]</scope>
    <source>
        <strain evidence="8 9">NBRC 108639</strain>
    </source>
</reference>
<feature type="domain" description="EamA" evidence="7">
    <location>
        <begin position="153"/>
        <end position="282"/>
    </location>
</feature>
<feature type="transmembrane region" description="Helical" evidence="6">
    <location>
        <begin position="93"/>
        <end position="111"/>
    </location>
</feature>
<evidence type="ECO:0000256" key="6">
    <source>
        <dbReference type="SAM" id="Phobius"/>
    </source>
</evidence>
<evidence type="ECO:0000256" key="5">
    <source>
        <dbReference type="ARBA" id="ARBA00023136"/>
    </source>
</evidence>
<accession>A0A6V8KTH7</accession>
<feature type="transmembrane region" description="Helical" evidence="6">
    <location>
        <begin position="35"/>
        <end position="52"/>
    </location>
</feature>
<reference evidence="8 9" key="2">
    <citation type="submission" date="2020-03" db="EMBL/GenBank/DDBJ databases">
        <authorList>
            <person name="Ichikawa N."/>
            <person name="Kimura A."/>
            <person name="Kitahashi Y."/>
            <person name="Uohara A."/>
        </authorList>
    </citation>
    <scope>NUCLEOTIDE SEQUENCE [LARGE SCALE GENOMIC DNA]</scope>
    <source>
        <strain evidence="8 9">NBRC 108639</strain>
    </source>
</reference>
<feature type="transmembrane region" description="Helical" evidence="6">
    <location>
        <begin position="64"/>
        <end position="81"/>
    </location>
</feature>
<evidence type="ECO:0000256" key="3">
    <source>
        <dbReference type="ARBA" id="ARBA00022692"/>
    </source>
</evidence>
<dbReference type="Pfam" id="PF00892">
    <property type="entry name" value="EamA"/>
    <property type="match status" value="2"/>
</dbReference>
<dbReference type="InterPro" id="IPR050638">
    <property type="entry name" value="AA-Vitamin_Transporters"/>
</dbReference>
<name>A0A6V8KTH7_9ACTN</name>
<feature type="transmembrane region" description="Helical" evidence="6">
    <location>
        <begin position="207"/>
        <end position="233"/>
    </location>
</feature>
<evidence type="ECO:0000313" key="9">
    <source>
        <dbReference type="Proteomes" id="UP000482800"/>
    </source>
</evidence>
<evidence type="ECO:0000313" key="8">
    <source>
        <dbReference type="EMBL" id="GFJ83895.1"/>
    </source>
</evidence>
<evidence type="ECO:0000259" key="7">
    <source>
        <dbReference type="Pfam" id="PF00892"/>
    </source>
</evidence>
<keyword evidence="5 6" id="KW-0472">Membrane</keyword>
<evidence type="ECO:0000256" key="2">
    <source>
        <dbReference type="ARBA" id="ARBA00007362"/>
    </source>
</evidence>
<feature type="transmembrane region" description="Helical" evidence="6">
    <location>
        <begin position="178"/>
        <end position="195"/>
    </location>
</feature>
<dbReference type="SUPFAM" id="SSF103481">
    <property type="entry name" value="Multidrug resistance efflux transporter EmrE"/>
    <property type="match status" value="2"/>
</dbReference>
<keyword evidence="3 6" id="KW-0812">Transmembrane</keyword>
<feature type="transmembrane region" description="Helical" evidence="6">
    <location>
        <begin position="123"/>
        <end position="141"/>
    </location>
</feature>
<evidence type="ECO:0000256" key="1">
    <source>
        <dbReference type="ARBA" id="ARBA00004141"/>
    </source>
</evidence>
<keyword evidence="9" id="KW-1185">Reference proteome</keyword>
<dbReference type="InterPro" id="IPR000620">
    <property type="entry name" value="EamA_dom"/>
</dbReference>
<feature type="transmembrane region" description="Helical" evidence="6">
    <location>
        <begin position="147"/>
        <end position="166"/>
    </location>
</feature>
<dbReference type="Proteomes" id="UP000482800">
    <property type="component" value="Unassembled WGS sequence"/>
</dbReference>
<dbReference type="InterPro" id="IPR037185">
    <property type="entry name" value="EmrE-like"/>
</dbReference>
<keyword evidence="4 6" id="KW-1133">Transmembrane helix</keyword>
<dbReference type="EMBL" id="BLPF01000003">
    <property type="protein sequence ID" value="GFJ83895.1"/>
    <property type="molecule type" value="Genomic_DNA"/>
</dbReference>
<feature type="domain" description="EamA" evidence="7">
    <location>
        <begin position="5"/>
        <end position="137"/>
    </location>
</feature>
<comment type="subcellular location">
    <subcellularLocation>
        <location evidence="1">Membrane</location>
        <topology evidence="1">Multi-pass membrane protein</topology>
    </subcellularLocation>
</comment>
<protein>
    <submittedName>
        <fullName evidence="8">Membrane protein</fullName>
    </submittedName>
</protein>
<organism evidence="8 9">
    <name type="scientific">Phytohabitans houttuyneae</name>
    <dbReference type="NCBI Taxonomy" id="1076126"/>
    <lineage>
        <taxon>Bacteria</taxon>
        <taxon>Bacillati</taxon>
        <taxon>Actinomycetota</taxon>
        <taxon>Actinomycetes</taxon>
        <taxon>Micromonosporales</taxon>
        <taxon>Micromonosporaceae</taxon>
    </lineage>
</organism>
<gene>
    <name evidence="8" type="ORF">Phou_080750</name>
</gene>